<keyword evidence="4 6" id="KW-0720">Serine protease</keyword>
<proteinExistence type="inferred from homology"/>
<dbReference type="Pfam" id="PF13620">
    <property type="entry name" value="CarboxypepD_reg"/>
    <property type="match status" value="2"/>
</dbReference>
<feature type="active site" description="Charge relay system" evidence="5 6">
    <location>
        <position position="420"/>
    </location>
</feature>
<dbReference type="Gene3D" id="2.60.120.200">
    <property type="match status" value="1"/>
</dbReference>
<sequence length="909" mass="94198">MTVAQRRSRRILAAALAGALVPAAVASGAAAQEAETTEALIAEKVAPDIVAEIGDAGDAELWLLFTGAPDYDAALAADTKEQKGAAAVAAAKAYAETSQQEAVAALEAAGADYETYWGASTIKVRADEDLLADLVALDTVEQIVAAPEYGMIEPVAPGGKEEATGGFQTWDAVQTAAAEWGVADVGAPEVWEDGFTGEGIVVANIDTGVQFDHPALADSYRGNNGDGTYTHDYNFYDIQDACVGDDPCDSDGHGTHTMGTMVGNDGIGVAPDAEWIAVNGCCPSIETLIEAGQWIAAPTDSEGRNPDPLKAPHVVNNSWGTTLPGYDPIYAEVVELWHASGIIPVFAAGNNGDACLTMSTPGVYENVIAVGAYDENHEIADFSSRGHGLNGTLKPDLSAPGVEVLSALPGDEYGTGDGTSMAAPHVAGAIALLMSASPTLEGDYEAVYETVTGTAVDTADDQCTGDKEANNVYGHGRVDVEDAVDEAPAGKFGSLSGTVTDQHGDPVAGARLVFEGGVVRETATNADGEYAFERIPAGRYRVTVSKFLYGEATGTVRVNRNAAAVFDAEIELLETRTVAGRVVDGGGQGWPLDATVETAGGEAAAETDSFTGEYSLVIPAEGDWPLTVETDYPGYEALTVDPDDAALVEVPLAAGCLAPGYGSDVLDERFESLAAPAGWEVVNNGEDEFPWVFDDPWGYGNMTPGSGGYAEANSDASEIELLTDTDMITAPFDLSAASEPTLSFANFFVDDGIGSEAEVLLSADGGATWEQVWYTNEDLEATVETVDLSAWADQTAVQLKFHFTDNATWAYWWMVDNVRVGGCDALDGGLVRGTVTDAATGDPVAGARVLDAASGQAAVTGADGEYVLFTDPGDRALEVSADGYATATVDAAVADGEVTGADAELEAES</sequence>
<feature type="chain" id="PRO_5038640382" description="Peptidase S8/S53 domain-containing protein" evidence="7">
    <location>
        <begin position="27"/>
        <end position="909"/>
    </location>
</feature>
<dbReference type="InterPro" id="IPR023828">
    <property type="entry name" value="Peptidase_S8_Ser-AS"/>
</dbReference>
<dbReference type="InterPro" id="IPR036852">
    <property type="entry name" value="Peptidase_S8/S53_dom_sf"/>
</dbReference>
<feature type="active site" description="Charge relay system" evidence="5 6">
    <location>
        <position position="206"/>
    </location>
</feature>
<reference evidence="9 10" key="1">
    <citation type="submission" date="2018-12" db="EMBL/GenBank/DDBJ databases">
        <title>Glycomyces sp. YIM 121974 draft genome.</title>
        <authorList>
            <person name="Li Q."/>
        </authorList>
    </citation>
    <scope>NUCLEOTIDE SEQUENCE [LARGE SCALE GENOMIC DNA]</scope>
    <source>
        <strain evidence="9 10">YIM 121974</strain>
    </source>
</reference>
<dbReference type="Gene3D" id="3.40.50.200">
    <property type="entry name" value="Peptidase S8/S53 domain"/>
    <property type="match status" value="1"/>
</dbReference>
<dbReference type="InterPro" id="IPR000209">
    <property type="entry name" value="Peptidase_S8/S53_dom"/>
</dbReference>
<evidence type="ECO:0000313" key="9">
    <source>
        <dbReference type="EMBL" id="RRR97546.1"/>
    </source>
</evidence>
<evidence type="ECO:0000256" key="5">
    <source>
        <dbReference type="PIRSR" id="PIRSR615500-1"/>
    </source>
</evidence>
<dbReference type="SUPFAM" id="SSF52743">
    <property type="entry name" value="Subtilisin-like"/>
    <property type="match status" value="1"/>
</dbReference>
<feature type="domain" description="Peptidase S8/S53" evidence="8">
    <location>
        <begin position="197"/>
        <end position="476"/>
    </location>
</feature>
<evidence type="ECO:0000259" key="8">
    <source>
        <dbReference type="Pfam" id="PF00082"/>
    </source>
</evidence>
<gene>
    <name evidence="9" type="ORF">EIW28_19330</name>
</gene>
<organism evidence="9 10">
    <name type="scientific">Glycomyces terrestris</name>
    <dbReference type="NCBI Taxonomy" id="2493553"/>
    <lineage>
        <taxon>Bacteria</taxon>
        <taxon>Bacillati</taxon>
        <taxon>Actinomycetota</taxon>
        <taxon>Actinomycetes</taxon>
        <taxon>Glycomycetales</taxon>
        <taxon>Glycomycetaceae</taxon>
        <taxon>Glycomyces</taxon>
    </lineage>
</organism>
<protein>
    <recommendedName>
        <fullName evidence="8">Peptidase S8/S53 domain-containing protein</fullName>
    </recommendedName>
</protein>
<accession>A0A426UUK9</accession>
<dbReference type="OrthoDB" id="9813435at2"/>
<dbReference type="InterPro" id="IPR013784">
    <property type="entry name" value="Carb-bd-like_fold"/>
</dbReference>
<evidence type="ECO:0000256" key="3">
    <source>
        <dbReference type="ARBA" id="ARBA00022801"/>
    </source>
</evidence>
<dbReference type="InterPro" id="IPR015500">
    <property type="entry name" value="Peptidase_S8_subtilisin-rel"/>
</dbReference>
<comment type="similarity">
    <text evidence="1 6">Belongs to the peptidase S8 family.</text>
</comment>
<dbReference type="PRINTS" id="PR00723">
    <property type="entry name" value="SUBTILISIN"/>
</dbReference>
<dbReference type="InterPro" id="IPR051048">
    <property type="entry name" value="Peptidase_S8/S53_subtilisin"/>
</dbReference>
<dbReference type="EMBL" id="RSEB01000005">
    <property type="protein sequence ID" value="RRR97546.1"/>
    <property type="molecule type" value="Genomic_DNA"/>
</dbReference>
<keyword evidence="10" id="KW-1185">Reference proteome</keyword>
<dbReference type="InterPro" id="IPR008969">
    <property type="entry name" value="CarboxyPept-like_regulatory"/>
</dbReference>
<dbReference type="SUPFAM" id="SSF49452">
    <property type="entry name" value="Starch-binding domain-like"/>
    <property type="match status" value="1"/>
</dbReference>
<dbReference type="Proteomes" id="UP000277256">
    <property type="component" value="Unassembled WGS sequence"/>
</dbReference>
<evidence type="ECO:0000256" key="6">
    <source>
        <dbReference type="PROSITE-ProRule" id="PRU01240"/>
    </source>
</evidence>
<evidence type="ECO:0000256" key="1">
    <source>
        <dbReference type="ARBA" id="ARBA00011073"/>
    </source>
</evidence>
<dbReference type="SUPFAM" id="SSF49464">
    <property type="entry name" value="Carboxypeptidase regulatory domain-like"/>
    <property type="match status" value="1"/>
</dbReference>
<evidence type="ECO:0000256" key="4">
    <source>
        <dbReference type="ARBA" id="ARBA00022825"/>
    </source>
</evidence>
<keyword evidence="2 6" id="KW-0645">Protease</keyword>
<keyword evidence="3 6" id="KW-0378">Hydrolase</keyword>
<dbReference type="InterPro" id="IPR013320">
    <property type="entry name" value="ConA-like_dom_sf"/>
</dbReference>
<evidence type="ECO:0000313" key="10">
    <source>
        <dbReference type="Proteomes" id="UP000277256"/>
    </source>
</evidence>
<feature type="active site" description="Charge relay system" evidence="5 6">
    <location>
        <position position="253"/>
    </location>
</feature>
<dbReference type="PROSITE" id="PS51892">
    <property type="entry name" value="SUBTILASE"/>
    <property type="match status" value="1"/>
</dbReference>
<dbReference type="Pfam" id="PF00082">
    <property type="entry name" value="Peptidase_S8"/>
    <property type="match status" value="1"/>
</dbReference>
<dbReference type="SUPFAM" id="SSF49899">
    <property type="entry name" value="Concanavalin A-like lectins/glucanases"/>
    <property type="match status" value="1"/>
</dbReference>
<dbReference type="RefSeq" id="WP_125249343.1">
    <property type="nucleotide sequence ID" value="NZ_RSEB01000005.1"/>
</dbReference>
<dbReference type="AlphaFoldDB" id="A0A426UUK9"/>
<dbReference type="PANTHER" id="PTHR43399">
    <property type="entry name" value="SUBTILISIN-RELATED"/>
    <property type="match status" value="1"/>
</dbReference>
<evidence type="ECO:0000256" key="7">
    <source>
        <dbReference type="SAM" id="SignalP"/>
    </source>
</evidence>
<dbReference type="Gene3D" id="2.60.40.1120">
    <property type="entry name" value="Carboxypeptidase-like, regulatory domain"/>
    <property type="match status" value="2"/>
</dbReference>
<dbReference type="GO" id="GO:0004252">
    <property type="term" value="F:serine-type endopeptidase activity"/>
    <property type="evidence" value="ECO:0007669"/>
    <property type="project" value="UniProtKB-UniRule"/>
</dbReference>
<name>A0A426UUK9_9ACTN</name>
<dbReference type="PROSITE" id="PS00138">
    <property type="entry name" value="SUBTILASE_SER"/>
    <property type="match status" value="1"/>
</dbReference>
<dbReference type="PANTHER" id="PTHR43399:SF4">
    <property type="entry name" value="CELL WALL-ASSOCIATED PROTEASE"/>
    <property type="match status" value="1"/>
</dbReference>
<dbReference type="GO" id="GO:0030246">
    <property type="term" value="F:carbohydrate binding"/>
    <property type="evidence" value="ECO:0007669"/>
    <property type="project" value="InterPro"/>
</dbReference>
<evidence type="ECO:0000256" key="2">
    <source>
        <dbReference type="ARBA" id="ARBA00022670"/>
    </source>
</evidence>
<comment type="caution">
    <text evidence="9">The sequence shown here is derived from an EMBL/GenBank/DDBJ whole genome shotgun (WGS) entry which is preliminary data.</text>
</comment>
<keyword evidence="7" id="KW-0732">Signal</keyword>
<feature type="signal peptide" evidence="7">
    <location>
        <begin position="1"/>
        <end position="26"/>
    </location>
</feature>
<dbReference type="GO" id="GO:0006508">
    <property type="term" value="P:proteolysis"/>
    <property type="evidence" value="ECO:0007669"/>
    <property type="project" value="UniProtKB-KW"/>
</dbReference>